<dbReference type="Pfam" id="PF12146">
    <property type="entry name" value="Hydrolase_4"/>
    <property type="match status" value="1"/>
</dbReference>
<dbReference type="Gene3D" id="3.40.50.1820">
    <property type="entry name" value="alpha/beta hydrolase"/>
    <property type="match status" value="1"/>
</dbReference>
<proteinExistence type="predicted"/>
<dbReference type="EMBL" id="PDDX01000001">
    <property type="protein sequence ID" value="PHI30209.1"/>
    <property type="molecule type" value="Genomic_DNA"/>
</dbReference>
<gene>
    <name evidence="3" type="ORF">CRN84_13100</name>
</gene>
<keyword evidence="4" id="KW-1185">Reference proteome</keyword>
<evidence type="ECO:0000313" key="3">
    <source>
        <dbReference type="EMBL" id="PHI30209.1"/>
    </source>
</evidence>
<feature type="domain" description="Methyltransferase" evidence="2">
    <location>
        <begin position="277"/>
        <end position="584"/>
    </location>
</feature>
<dbReference type="InterPro" id="IPR029058">
    <property type="entry name" value="AB_hydrolase_fold"/>
</dbReference>
<dbReference type="PANTHER" id="PTHR11614">
    <property type="entry name" value="PHOSPHOLIPASE-RELATED"/>
    <property type="match status" value="1"/>
</dbReference>
<dbReference type="InterPro" id="IPR022742">
    <property type="entry name" value="Hydrolase_4"/>
</dbReference>
<evidence type="ECO:0000259" key="2">
    <source>
        <dbReference type="Pfam" id="PF12147"/>
    </source>
</evidence>
<comment type="caution">
    <text evidence="3">The sequence shown here is derived from an EMBL/GenBank/DDBJ whole genome shotgun (WGS) entry which is preliminary data.</text>
</comment>
<evidence type="ECO:0000259" key="1">
    <source>
        <dbReference type="Pfam" id="PF12146"/>
    </source>
</evidence>
<evidence type="ECO:0008006" key="5">
    <source>
        <dbReference type="Google" id="ProtNLM"/>
    </source>
</evidence>
<dbReference type="RefSeq" id="WP_029093976.1">
    <property type="nucleotide sequence ID" value="NZ_PDDX01000001.1"/>
</dbReference>
<evidence type="ECO:0000313" key="4">
    <source>
        <dbReference type="Proteomes" id="UP000224974"/>
    </source>
</evidence>
<accession>A0A2C6CU78</accession>
<sequence>MSLSELRKANEGIFKTSDDTELFYRCWPQQQGTPDKAIVLFHRGHEHSGRLQHIVDELGMPDVPMYAWDARGHGKTAGPRGYSPSIGTSVQDMDEFVRYVSQDSGIALENIVVIAQSVGAVLAATWAHDYAPKIRGLILASPAFKVKLYVPFARAGLGVMHKFRGLFYINSYVKGKYLTHDPERVASFNQDPLITRAIAVNILRELYTTSERIVADAAAITLPVQLLISGDDYVVHHQPQHDFYQRLNTNLKEKHILGGFYHDTLGEKDRHLAFEKIKAFMDKLFSIPPVRHDYSDEDRWSYTADEYRDLQAPLPHYSIKRYYYKGLTSGMATLGKASKGVEIGFETGFDSGSTLDYVYRNHPQGKGPIGRFIDKQYLNSIGWRGIRQRKVNIEKLIRQAIEELKSRNMPVSIVDIAAGHGRYVLDAIGDAQDIDSILLRDYSELNVEQGQKMIAERHLTDKANFVVGNAFDRQSLAELDPKPTLGIVSGLYELFPENENVQASLMGLSDAIPVGGLLVYTGQPWHPQLEMIARSLTSHQSGKPWVMRRRTQGEMDSMVERAGFVKQVQLIDDWGIFSVSIARRVK</sequence>
<dbReference type="Proteomes" id="UP000224974">
    <property type="component" value="Unassembled WGS sequence"/>
</dbReference>
<organism evidence="3 4">
    <name type="scientific">Budvicia aquatica</name>
    <dbReference type="NCBI Taxonomy" id="82979"/>
    <lineage>
        <taxon>Bacteria</taxon>
        <taxon>Pseudomonadati</taxon>
        <taxon>Pseudomonadota</taxon>
        <taxon>Gammaproteobacteria</taxon>
        <taxon>Enterobacterales</taxon>
        <taxon>Budviciaceae</taxon>
        <taxon>Budvicia</taxon>
    </lineage>
</organism>
<dbReference type="OrthoDB" id="9806902at2"/>
<feature type="domain" description="Serine aminopeptidase S33" evidence="1">
    <location>
        <begin position="33"/>
        <end position="269"/>
    </location>
</feature>
<dbReference type="Gene3D" id="3.40.50.150">
    <property type="entry name" value="Vaccinia Virus protein VP39"/>
    <property type="match status" value="1"/>
</dbReference>
<reference evidence="4" key="1">
    <citation type="submission" date="2017-09" db="EMBL/GenBank/DDBJ databases">
        <title>FDA dAtabase for Regulatory Grade micrObial Sequences (FDA-ARGOS): Supporting development and validation of Infectious Disease Dx tests.</title>
        <authorList>
            <person name="Minogue T."/>
            <person name="Wolcott M."/>
            <person name="Wasieloski L."/>
            <person name="Aguilar W."/>
            <person name="Moore D."/>
            <person name="Tallon L."/>
            <person name="Sadzewicz L."/>
            <person name="Ott S."/>
            <person name="Zhao X."/>
            <person name="Nagaraj S."/>
            <person name="Vavikolanu K."/>
            <person name="Aluvathingal J."/>
            <person name="Nadendla S."/>
            <person name="Sichtig H."/>
        </authorList>
    </citation>
    <scope>NUCLEOTIDE SEQUENCE [LARGE SCALE GENOMIC DNA]</scope>
    <source>
        <strain evidence="4">FDAARGOS_387</strain>
    </source>
</reference>
<dbReference type="InterPro" id="IPR022744">
    <property type="entry name" value="MeTrfase_dom_put"/>
</dbReference>
<dbReference type="InterPro" id="IPR029063">
    <property type="entry name" value="SAM-dependent_MTases_sf"/>
</dbReference>
<dbReference type="STRING" id="1111728.GCA_000427805_00817"/>
<dbReference type="Pfam" id="PF12147">
    <property type="entry name" value="Methyltransf_20"/>
    <property type="match status" value="1"/>
</dbReference>
<dbReference type="SUPFAM" id="SSF53335">
    <property type="entry name" value="S-adenosyl-L-methionine-dependent methyltransferases"/>
    <property type="match status" value="1"/>
</dbReference>
<protein>
    <recommendedName>
        <fullName evidence="5">Phospholipase ytpA</fullName>
    </recommendedName>
</protein>
<dbReference type="FunFam" id="3.40.50.1820:FF:000201">
    <property type="entry name" value="Alpha/beta fold hydrolase"/>
    <property type="match status" value="1"/>
</dbReference>
<dbReference type="InterPro" id="IPR051044">
    <property type="entry name" value="MAG_DAG_Lipase"/>
</dbReference>
<dbReference type="AlphaFoldDB" id="A0A2C6CU78"/>
<name>A0A2C6CU78_9GAMM</name>
<dbReference type="SUPFAM" id="SSF53474">
    <property type="entry name" value="alpha/beta-Hydrolases"/>
    <property type="match status" value="1"/>
</dbReference>